<dbReference type="NCBIfam" id="TIGR01525">
    <property type="entry name" value="ATPase-IB_hvy"/>
    <property type="match status" value="1"/>
</dbReference>
<feature type="transmembrane region" description="Helical" evidence="17">
    <location>
        <begin position="346"/>
        <end position="372"/>
    </location>
</feature>
<keyword evidence="9" id="KW-0862">Zinc</keyword>
<evidence type="ECO:0000256" key="8">
    <source>
        <dbReference type="ARBA" id="ARBA00022741"/>
    </source>
</evidence>
<keyword evidence="14 17" id="KW-0472">Membrane</keyword>
<dbReference type="InterPro" id="IPR001757">
    <property type="entry name" value="P_typ_ATPase"/>
</dbReference>
<dbReference type="Pfam" id="PF00702">
    <property type="entry name" value="Hydrolase"/>
    <property type="match status" value="1"/>
</dbReference>
<gene>
    <name evidence="19" type="primary">cadA_1</name>
    <name evidence="19" type="ORF">ABG79_00501</name>
</gene>
<reference evidence="19 20" key="1">
    <citation type="submission" date="2015-09" db="EMBL/GenBank/DDBJ databases">
        <title>Draft genome sequence of a Caloramator mitchellensis, a moderate thermophile from the Great Artesian Basin of Australia.</title>
        <authorList>
            <person name="Patel B.K."/>
        </authorList>
    </citation>
    <scope>NUCLEOTIDE SEQUENCE [LARGE SCALE GENOMIC DNA]</scope>
    <source>
        <strain evidence="19 20">VF08</strain>
    </source>
</reference>
<dbReference type="Pfam" id="PF00403">
    <property type="entry name" value="HMA"/>
    <property type="match status" value="1"/>
</dbReference>
<dbReference type="Gene3D" id="3.30.70.100">
    <property type="match status" value="1"/>
</dbReference>
<comment type="catalytic activity">
    <reaction evidence="15">
        <text>Zn(2+)(in) + ATP + H2O = Zn(2+)(out) + ADP + phosphate + H(+)</text>
        <dbReference type="Rhea" id="RHEA:20621"/>
        <dbReference type="ChEBI" id="CHEBI:15377"/>
        <dbReference type="ChEBI" id="CHEBI:15378"/>
        <dbReference type="ChEBI" id="CHEBI:29105"/>
        <dbReference type="ChEBI" id="CHEBI:30616"/>
        <dbReference type="ChEBI" id="CHEBI:43474"/>
        <dbReference type="ChEBI" id="CHEBI:456216"/>
        <dbReference type="EC" id="7.2.2.12"/>
    </reaction>
</comment>
<dbReference type="NCBIfam" id="TIGR01512">
    <property type="entry name" value="ATPase-IB2_Cd"/>
    <property type="match status" value="1"/>
</dbReference>
<evidence type="ECO:0000256" key="5">
    <source>
        <dbReference type="ARBA" id="ARBA00022553"/>
    </source>
</evidence>
<feature type="transmembrane region" description="Helical" evidence="17">
    <location>
        <begin position="673"/>
        <end position="691"/>
    </location>
</feature>
<evidence type="ECO:0000256" key="3">
    <source>
        <dbReference type="ARBA" id="ARBA00022475"/>
    </source>
</evidence>
<dbReference type="CDD" id="cd00371">
    <property type="entry name" value="HMA"/>
    <property type="match status" value="1"/>
</dbReference>
<dbReference type="EMBL" id="LKHP01000002">
    <property type="protein sequence ID" value="KRQ87699.1"/>
    <property type="molecule type" value="Genomic_DNA"/>
</dbReference>
<dbReference type="Gene3D" id="2.70.150.10">
    <property type="entry name" value="Calcium-transporting ATPase, cytoplasmic transduction domain A"/>
    <property type="match status" value="1"/>
</dbReference>
<keyword evidence="7 17" id="KW-0479">Metal-binding</keyword>
<dbReference type="SFLD" id="SFLDF00027">
    <property type="entry name" value="p-type_atpase"/>
    <property type="match status" value="1"/>
</dbReference>
<comment type="similarity">
    <text evidence="2 17">Belongs to the cation transport ATPase (P-type) (TC 3.A.3) family. Type IB subfamily.</text>
</comment>
<dbReference type="FunFam" id="2.70.150.10:FF:000002">
    <property type="entry name" value="Copper-transporting ATPase 1, putative"/>
    <property type="match status" value="1"/>
</dbReference>
<dbReference type="GO" id="GO:0005886">
    <property type="term" value="C:plasma membrane"/>
    <property type="evidence" value="ECO:0007669"/>
    <property type="project" value="UniProtKB-SubCell"/>
</dbReference>
<dbReference type="SFLD" id="SFLDS00003">
    <property type="entry name" value="Haloacid_Dehalogenase"/>
    <property type="match status" value="1"/>
</dbReference>
<evidence type="ECO:0000256" key="12">
    <source>
        <dbReference type="ARBA" id="ARBA00022967"/>
    </source>
</evidence>
<dbReference type="InterPro" id="IPR059000">
    <property type="entry name" value="ATPase_P-type_domA"/>
</dbReference>
<proteinExistence type="inferred from homology"/>
<dbReference type="SUPFAM" id="SSF56784">
    <property type="entry name" value="HAD-like"/>
    <property type="match status" value="1"/>
</dbReference>
<evidence type="ECO:0000256" key="6">
    <source>
        <dbReference type="ARBA" id="ARBA00022692"/>
    </source>
</evidence>
<dbReference type="InterPro" id="IPR023214">
    <property type="entry name" value="HAD_sf"/>
</dbReference>
<dbReference type="CDD" id="cd07548">
    <property type="entry name" value="P-type_ATPase-Cd_Zn_Co_like"/>
    <property type="match status" value="1"/>
</dbReference>
<feature type="transmembrane region" description="Helical" evidence="17">
    <location>
        <begin position="648"/>
        <end position="667"/>
    </location>
</feature>
<dbReference type="Gene3D" id="3.40.50.1000">
    <property type="entry name" value="HAD superfamily/HAD-like"/>
    <property type="match status" value="1"/>
</dbReference>
<evidence type="ECO:0000259" key="18">
    <source>
        <dbReference type="PROSITE" id="PS50846"/>
    </source>
</evidence>
<keyword evidence="3 17" id="KW-1003">Cell membrane</keyword>
<keyword evidence="12" id="KW-1278">Translocase</keyword>
<dbReference type="PROSITE" id="PS00154">
    <property type="entry name" value="ATPASE_E1_E2"/>
    <property type="match status" value="1"/>
</dbReference>
<dbReference type="GO" id="GO:0008551">
    <property type="term" value="F:P-type cadmium transporter activity"/>
    <property type="evidence" value="ECO:0007669"/>
    <property type="project" value="UniProtKB-EC"/>
</dbReference>
<dbReference type="FunFam" id="3.40.1110.10:FF:000066">
    <property type="entry name" value="Cadmium-translocating P-type ATPase"/>
    <property type="match status" value="1"/>
</dbReference>
<protein>
    <submittedName>
        <fullName evidence="19">Cadmium, zinc and cobalt-transporting ATPase</fullName>
        <ecNumber evidence="19">3.6.3.3</ecNumber>
    </submittedName>
</protein>
<dbReference type="EC" id="3.6.3.3" evidence="19"/>
<dbReference type="SUPFAM" id="SSF55008">
    <property type="entry name" value="HMA, heavy metal-associated domain"/>
    <property type="match status" value="1"/>
</dbReference>
<dbReference type="GO" id="GO:0005524">
    <property type="term" value="F:ATP binding"/>
    <property type="evidence" value="ECO:0007669"/>
    <property type="project" value="UniProtKB-UniRule"/>
</dbReference>
<dbReference type="InterPro" id="IPR006121">
    <property type="entry name" value="HMA_dom"/>
</dbReference>
<dbReference type="InterPro" id="IPR036163">
    <property type="entry name" value="HMA_dom_sf"/>
</dbReference>
<evidence type="ECO:0000256" key="1">
    <source>
        <dbReference type="ARBA" id="ARBA00004651"/>
    </source>
</evidence>
<dbReference type="InterPro" id="IPR018303">
    <property type="entry name" value="ATPase_P-typ_P_site"/>
</dbReference>
<dbReference type="RefSeq" id="WP_057976784.1">
    <property type="nucleotide sequence ID" value="NZ_LKHP01000002.1"/>
</dbReference>
<dbReference type="PRINTS" id="PR00941">
    <property type="entry name" value="CDATPASE"/>
</dbReference>
<dbReference type="SFLD" id="SFLDG00002">
    <property type="entry name" value="C1.7:_P-type_atpase_like"/>
    <property type="match status" value="1"/>
</dbReference>
<evidence type="ECO:0000256" key="4">
    <source>
        <dbReference type="ARBA" id="ARBA00022539"/>
    </source>
</evidence>
<dbReference type="InterPro" id="IPR008250">
    <property type="entry name" value="ATPase_P-typ_transduc_dom_A_sf"/>
</dbReference>
<evidence type="ECO:0000313" key="19">
    <source>
        <dbReference type="EMBL" id="KRQ87699.1"/>
    </source>
</evidence>
<accession>A0A0R3JVY2</accession>
<keyword evidence="11" id="KW-0460">Magnesium</keyword>
<dbReference type="InterPro" id="IPR051014">
    <property type="entry name" value="Cation_Transport_ATPase_IB"/>
</dbReference>
<dbReference type="GO" id="GO:0046872">
    <property type="term" value="F:metal ion binding"/>
    <property type="evidence" value="ECO:0007669"/>
    <property type="project" value="UniProtKB-KW"/>
</dbReference>
<keyword evidence="20" id="KW-1185">Reference proteome</keyword>
<evidence type="ECO:0000256" key="9">
    <source>
        <dbReference type="ARBA" id="ARBA00022833"/>
    </source>
</evidence>
<evidence type="ECO:0000256" key="13">
    <source>
        <dbReference type="ARBA" id="ARBA00022989"/>
    </source>
</evidence>
<dbReference type="AlphaFoldDB" id="A0A0R3JVY2"/>
<dbReference type="PATRIC" id="fig|908809.3.peg.505"/>
<evidence type="ECO:0000256" key="15">
    <source>
        <dbReference type="ARBA" id="ARBA00047308"/>
    </source>
</evidence>
<keyword evidence="8 17" id="KW-0547">Nucleotide-binding</keyword>
<comment type="caution">
    <text evidence="19">The sequence shown here is derived from an EMBL/GenBank/DDBJ whole genome shotgun (WGS) entry which is preliminary data.</text>
</comment>
<name>A0A0R3JVY2_CALMK</name>
<dbReference type="PRINTS" id="PR00119">
    <property type="entry name" value="CATATPASE"/>
</dbReference>
<feature type="transmembrane region" description="Helical" evidence="17">
    <location>
        <begin position="92"/>
        <end position="108"/>
    </location>
</feature>
<evidence type="ECO:0000256" key="2">
    <source>
        <dbReference type="ARBA" id="ARBA00006024"/>
    </source>
</evidence>
<sequence length="695" mass="76232">MIKKIYILDGLGCASCASKMEGKINELEDVENANIDFVNKTLSLELSKDASVESILDEVSRIVKSIEPDVVLSERVEDDLDVKTMEYNKKELIPTLAGLLIFIAAYMFKGLSSSILFIVSYSIIGYDVIFKAIRNIKNREVFDENFLMTIATLGAFSIGEMPEAVSVMLFYKIGEYLQDLAVEKSRRSIKALLNIRPDYANLLVGGKEFKVEPRQVRVDNIIIVKPGERIPLDGVIIEGESTVDTSALTGESIPRDVEVGSEVLSGFINKNGLLKIKVTKNFKDSTVNKILELVENANSKKSRTENFITKFAKIYTPIVVAIAALIVIIPVVFYDGSFQVWLYRGLIFLVVSCPCALVISIPLGFFGGIGAASRRGILIKGSNYLEALKDVSTVVFDKTGTLTKGKFRVNKVISSENWNEAYVLEFAALAESYSNHPIAISILNEFNKEVDKSRVKDYKEISGFGVSAIIDNKKVLVGNAKLMIQNGIKINESSDVGTLVYVAIDDEFAGCLVISDEIKNEAIVAVKTLKEMGIKTIMLTGDSKEISKDVAEKVCIDKFYYGLLPNDKVEKLEELEIENENGKILFVGDGINDAPVIARADVGVAMGALGSDAAIEAADVVLMDDDIRKIITSIEVARRTRKIVYQNIALAIGVKIIVMVIATFGVATMWEAVFADVGVALLAVLNSIRVLKTKP</sequence>
<keyword evidence="6 17" id="KW-0812">Transmembrane</keyword>
<evidence type="ECO:0000256" key="16">
    <source>
        <dbReference type="ARBA" id="ARBA00049338"/>
    </source>
</evidence>
<dbReference type="NCBIfam" id="TIGR01494">
    <property type="entry name" value="ATPase_P-type"/>
    <property type="match status" value="1"/>
</dbReference>
<keyword evidence="5" id="KW-0597">Phosphoprotein</keyword>
<feature type="transmembrane region" description="Helical" evidence="17">
    <location>
        <begin position="314"/>
        <end position="334"/>
    </location>
</feature>
<dbReference type="InterPro" id="IPR044492">
    <property type="entry name" value="P_typ_ATPase_HD_dom"/>
</dbReference>
<keyword evidence="4" id="KW-0104">Cadmium</keyword>
<dbReference type="Pfam" id="PF00122">
    <property type="entry name" value="E1-E2_ATPase"/>
    <property type="match status" value="1"/>
</dbReference>
<evidence type="ECO:0000256" key="17">
    <source>
        <dbReference type="RuleBase" id="RU362081"/>
    </source>
</evidence>
<organism evidence="19 20">
    <name type="scientific">Caloramator mitchellensis</name>
    <dbReference type="NCBI Taxonomy" id="908809"/>
    <lineage>
        <taxon>Bacteria</taxon>
        <taxon>Bacillati</taxon>
        <taxon>Bacillota</taxon>
        <taxon>Clostridia</taxon>
        <taxon>Eubacteriales</taxon>
        <taxon>Clostridiaceae</taxon>
        <taxon>Caloramator</taxon>
    </lineage>
</organism>
<dbReference type="GO" id="GO:0016887">
    <property type="term" value="F:ATP hydrolysis activity"/>
    <property type="evidence" value="ECO:0007669"/>
    <property type="project" value="InterPro"/>
</dbReference>
<feature type="domain" description="HMA" evidence="18">
    <location>
        <begin position="2"/>
        <end position="67"/>
    </location>
</feature>
<keyword evidence="10 17" id="KW-0067">ATP-binding</keyword>
<dbReference type="PANTHER" id="PTHR48085">
    <property type="entry name" value="CADMIUM/ZINC-TRANSPORTING ATPASE HMA2-RELATED"/>
    <property type="match status" value="1"/>
</dbReference>
<keyword evidence="13 17" id="KW-1133">Transmembrane helix</keyword>
<comment type="subcellular location">
    <subcellularLocation>
        <location evidence="1">Cell membrane</location>
        <topology evidence="1">Multi-pass membrane protein</topology>
    </subcellularLocation>
</comment>
<dbReference type="InterPro" id="IPR027256">
    <property type="entry name" value="P-typ_ATPase_IB"/>
</dbReference>
<evidence type="ECO:0000256" key="11">
    <source>
        <dbReference type="ARBA" id="ARBA00022842"/>
    </source>
</evidence>
<dbReference type="PROSITE" id="PS50846">
    <property type="entry name" value="HMA_2"/>
    <property type="match status" value="1"/>
</dbReference>
<feature type="transmembrane region" description="Helical" evidence="17">
    <location>
        <begin position="114"/>
        <end position="133"/>
    </location>
</feature>
<comment type="catalytic activity">
    <reaction evidence="16">
        <text>Cd(2+)(in) + ATP + H2O = Cd(2+)(out) + ADP + phosphate + H(+)</text>
        <dbReference type="Rhea" id="RHEA:12132"/>
        <dbReference type="ChEBI" id="CHEBI:15377"/>
        <dbReference type="ChEBI" id="CHEBI:15378"/>
        <dbReference type="ChEBI" id="CHEBI:30616"/>
        <dbReference type="ChEBI" id="CHEBI:43474"/>
        <dbReference type="ChEBI" id="CHEBI:48775"/>
        <dbReference type="ChEBI" id="CHEBI:456216"/>
        <dbReference type="EC" id="7.2.2.21"/>
    </reaction>
</comment>
<dbReference type="PANTHER" id="PTHR48085:SF5">
    <property type="entry name" value="CADMIUM_ZINC-TRANSPORTING ATPASE HMA4-RELATED"/>
    <property type="match status" value="1"/>
</dbReference>
<dbReference type="InterPro" id="IPR023298">
    <property type="entry name" value="ATPase_P-typ_TM_dom_sf"/>
</dbReference>
<dbReference type="GO" id="GO:0016463">
    <property type="term" value="F:P-type zinc transporter activity"/>
    <property type="evidence" value="ECO:0007669"/>
    <property type="project" value="UniProtKB-EC"/>
</dbReference>
<dbReference type="InterPro" id="IPR036412">
    <property type="entry name" value="HAD-like_sf"/>
</dbReference>
<dbReference type="SUPFAM" id="SSF81665">
    <property type="entry name" value="Calcium ATPase, transmembrane domain M"/>
    <property type="match status" value="1"/>
</dbReference>
<evidence type="ECO:0000256" key="7">
    <source>
        <dbReference type="ARBA" id="ARBA00022723"/>
    </source>
</evidence>
<dbReference type="Gene3D" id="3.40.1110.10">
    <property type="entry name" value="Calcium-transporting ATPase, cytoplasmic domain N"/>
    <property type="match status" value="1"/>
</dbReference>
<dbReference type="STRING" id="908809.ABG79_00501"/>
<keyword evidence="19" id="KW-0378">Hydrolase</keyword>
<dbReference type="Proteomes" id="UP000052015">
    <property type="component" value="Unassembled WGS sequence"/>
</dbReference>
<evidence type="ECO:0000256" key="10">
    <source>
        <dbReference type="ARBA" id="ARBA00022840"/>
    </source>
</evidence>
<dbReference type="SUPFAM" id="SSF81653">
    <property type="entry name" value="Calcium ATPase, transduction domain A"/>
    <property type="match status" value="1"/>
</dbReference>
<evidence type="ECO:0000256" key="14">
    <source>
        <dbReference type="ARBA" id="ARBA00023136"/>
    </source>
</evidence>
<evidence type="ECO:0000313" key="20">
    <source>
        <dbReference type="Proteomes" id="UP000052015"/>
    </source>
</evidence>
<dbReference type="InterPro" id="IPR023299">
    <property type="entry name" value="ATPase_P-typ_cyto_dom_N"/>
</dbReference>